<dbReference type="EMBL" id="CAEMXZ010000006">
    <property type="protein sequence ID" value="CAB4322515.1"/>
    <property type="molecule type" value="Genomic_DNA"/>
</dbReference>
<sequence length="536" mass="59441">MDDTTHETLDAVIIGAGFSGLYMLQKLRSLGLRVHVLEAASDVGGTWWWNRYPGARCDIESFDYSYSFDADLEQTWEWSERYATQPEILAYVNHVADRFDLRRDISFDTRMLEARWNDETTTWNLTTDTGRSIDAHYCIMAVGCLSQANHPTFEGMEEFSGRTLHTGEWPHEGVDVTGLRVGVIGTGSSAIQSIPLLAEQAEQLTVFQRTPAFTLPAMNAPLDPETVADFKARYREHREATRHSNGGVLTTLAEESALAVEAAERDRRFEAAWKSGTLFGLLSSFSDLMIDPQANELAAQFVRDQIVRIVDDPVIAERLSPHSFPIGTKRLCLDTGYYATYNRPNVELVDLRTEPIDRFTATGMSVGDREIPLDVIVFATGFDAMTGALLAPRIIGRDGITLKQKWAEGPRTYLGIATSGFPNLFTITGPGSPSVLTNMLVSIEQHVEWTAACIEWLEQQGAASIEANVDAENGWADHVTEVAGFTLYPTGNSWYLGSNIEGKPRVFMPYIAGVEIFRTVCDDVAANGYRGFTIST</sequence>
<protein>
    <submittedName>
        <fullName evidence="8">Unannotated protein</fullName>
    </submittedName>
</protein>
<dbReference type="GO" id="GO:0004497">
    <property type="term" value="F:monooxygenase activity"/>
    <property type="evidence" value="ECO:0007669"/>
    <property type="project" value="UniProtKB-KW"/>
</dbReference>
<keyword evidence="5" id="KW-0521">NADP</keyword>
<dbReference type="Gene3D" id="3.50.50.60">
    <property type="entry name" value="FAD/NAD(P)-binding domain"/>
    <property type="match status" value="2"/>
</dbReference>
<dbReference type="InterPro" id="IPR036188">
    <property type="entry name" value="FAD/NAD-bd_sf"/>
</dbReference>
<dbReference type="InterPro" id="IPR050775">
    <property type="entry name" value="FAD-binding_Monooxygenases"/>
</dbReference>
<dbReference type="EMBL" id="CAFBNC010000020">
    <property type="protein sequence ID" value="CAB4930004.1"/>
    <property type="molecule type" value="Genomic_DNA"/>
</dbReference>
<evidence type="ECO:0000256" key="1">
    <source>
        <dbReference type="ARBA" id="ARBA00001974"/>
    </source>
</evidence>
<accession>A0A6J5YAR1</accession>
<comment type="similarity">
    <text evidence="2">Belongs to the FAD-binding monooxygenase family.</text>
</comment>
<keyword evidence="7" id="KW-0503">Monooxygenase</keyword>
<dbReference type="PANTHER" id="PTHR43098">
    <property type="entry name" value="L-ORNITHINE N(5)-MONOOXYGENASE-RELATED"/>
    <property type="match status" value="1"/>
</dbReference>
<keyword evidence="4" id="KW-0274">FAD</keyword>
<organism evidence="8">
    <name type="scientific">freshwater metagenome</name>
    <dbReference type="NCBI Taxonomy" id="449393"/>
    <lineage>
        <taxon>unclassified sequences</taxon>
        <taxon>metagenomes</taxon>
        <taxon>ecological metagenomes</taxon>
    </lineage>
</organism>
<gene>
    <name evidence="8" type="ORF">UFOPK1392_00250</name>
    <name evidence="9" type="ORF">UFOPK3733_00610</name>
</gene>
<dbReference type="AlphaFoldDB" id="A0A6J5YAR1"/>
<keyword evidence="3" id="KW-0285">Flavoprotein</keyword>
<dbReference type="SUPFAM" id="SSF51905">
    <property type="entry name" value="FAD/NAD(P)-binding domain"/>
    <property type="match status" value="2"/>
</dbReference>
<dbReference type="PANTHER" id="PTHR43098:SF3">
    <property type="entry name" value="L-ORNITHINE N(5)-MONOOXYGENASE-RELATED"/>
    <property type="match status" value="1"/>
</dbReference>
<reference evidence="8" key="1">
    <citation type="submission" date="2020-05" db="EMBL/GenBank/DDBJ databases">
        <authorList>
            <person name="Chiriac C."/>
            <person name="Salcher M."/>
            <person name="Ghai R."/>
            <person name="Kavagutti S V."/>
        </authorList>
    </citation>
    <scope>NUCLEOTIDE SEQUENCE</scope>
</reference>
<evidence type="ECO:0000256" key="5">
    <source>
        <dbReference type="ARBA" id="ARBA00022857"/>
    </source>
</evidence>
<evidence type="ECO:0000256" key="2">
    <source>
        <dbReference type="ARBA" id="ARBA00010139"/>
    </source>
</evidence>
<evidence type="ECO:0000256" key="6">
    <source>
        <dbReference type="ARBA" id="ARBA00023002"/>
    </source>
</evidence>
<name>A0A6J5YAR1_9ZZZZ</name>
<evidence type="ECO:0000256" key="7">
    <source>
        <dbReference type="ARBA" id="ARBA00023033"/>
    </source>
</evidence>
<evidence type="ECO:0000313" key="8">
    <source>
        <dbReference type="EMBL" id="CAB4322515.1"/>
    </source>
</evidence>
<proteinExistence type="inferred from homology"/>
<keyword evidence="6" id="KW-0560">Oxidoreductase</keyword>
<evidence type="ECO:0000313" key="9">
    <source>
        <dbReference type="EMBL" id="CAB4930004.1"/>
    </source>
</evidence>
<dbReference type="Pfam" id="PF13738">
    <property type="entry name" value="Pyr_redox_3"/>
    <property type="match status" value="1"/>
</dbReference>
<evidence type="ECO:0000256" key="4">
    <source>
        <dbReference type="ARBA" id="ARBA00022827"/>
    </source>
</evidence>
<evidence type="ECO:0000256" key="3">
    <source>
        <dbReference type="ARBA" id="ARBA00022630"/>
    </source>
</evidence>
<comment type="cofactor">
    <cofactor evidence="1">
        <name>FAD</name>
        <dbReference type="ChEBI" id="CHEBI:57692"/>
    </cofactor>
</comment>